<dbReference type="InterPro" id="IPR007741">
    <property type="entry name" value="Ribosomal_mL43/mS25/NADH_DH"/>
</dbReference>
<reference evidence="9" key="1">
    <citation type="journal article" date="2024" name="Gigascience">
        <title>Chromosome-level genome of the poultry shaft louse Menopon gallinae provides insight into the host-switching and adaptive evolution of parasitic lice.</title>
        <authorList>
            <person name="Xu Y."/>
            <person name="Ma L."/>
            <person name="Liu S."/>
            <person name="Liang Y."/>
            <person name="Liu Q."/>
            <person name="He Z."/>
            <person name="Tian L."/>
            <person name="Duan Y."/>
            <person name="Cai W."/>
            <person name="Li H."/>
            <person name="Song F."/>
        </authorList>
    </citation>
    <scope>NUCLEOTIDE SEQUENCE</scope>
    <source>
        <strain evidence="9">Cailab_2023a</strain>
    </source>
</reference>
<dbReference type="InterPro" id="IPR036249">
    <property type="entry name" value="Thioredoxin-like_sf"/>
</dbReference>
<dbReference type="AlphaFoldDB" id="A0AAW2HUV2"/>
<dbReference type="PANTHER" id="PTHR13274:SF2">
    <property type="entry name" value="SMALL RIBOSOMAL SUBUNIT PROTEIN MS25"/>
    <property type="match status" value="1"/>
</dbReference>
<dbReference type="GO" id="GO:1990904">
    <property type="term" value="C:ribonucleoprotein complex"/>
    <property type="evidence" value="ECO:0007669"/>
    <property type="project" value="UniProtKB-KW"/>
</dbReference>
<dbReference type="Pfam" id="PF05047">
    <property type="entry name" value="L51_S25_CI-B8"/>
    <property type="match status" value="1"/>
</dbReference>
<evidence type="ECO:0000256" key="4">
    <source>
        <dbReference type="ARBA" id="ARBA00023128"/>
    </source>
</evidence>
<dbReference type="SUPFAM" id="SSF52833">
    <property type="entry name" value="Thioredoxin-like"/>
    <property type="match status" value="1"/>
</dbReference>
<dbReference type="PANTHER" id="PTHR13274">
    <property type="entry name" value="MITOCHONDRIAL RIBOSOMAL PROTEIN S25"/>
    <property type="match status" value="1"/>
</dbReference>
<evidence type="ECO:0000256" key="1">
    <source>
        <dbReference type="ARBA" id="ARBA00004173"/>
    </source>
</evidence>
<comment type="subcellular location">
    <subcellularLocation>
        <location evidence="1">Mitochondrion</location>
    </subcellularLocation>
</comment>
<keyword evidence="4" id="KW-0496">Mitochondrion</keyword>
<feature type="domain" description="Ribosomal protein/NADH dehydrogenase" evidence="8">
    <location>
        <begin position="37"/>
        <end position="110"/>
    </location>
</feature>
<evidence type="ECO:0000256" key="3">
    <source>
        <dbReference type="ARBA" id="ARBA00022980"/>
    </source>
</evidence>
<dbReference type="SMART" id="SM00916">
    <property type="entry name" value="L51_S25_CI-B8"/>
    <property type="match status" value="1"/>
</dbReference>
<evidence type="ECO:0000256" key="5">
    <source>
        <dbReference type="ARBA" id="ARBA00023274"/>
    </source>
</evidence>
<accession>A0AAW2HUV2</accession>
<dbReference type="InterPro" id="IPR040049">
    <property type="entry name" value="Ribosomal_mS25/mL61"/>
</dbReference>
<dbReference type="EMBL" id="JARGDH010000003">
    <property type="protein sequence ID" value="KAL0273675.1"/>
    <property type="molecule type" value="Genomic_DNA"/>
</dbReference>
<dbReference type="GO" id="GO:0005840">
    <property type="term" value="C:ribosome"/>
    <property type="evidence" value="ECO:0007669"/>
    <property type="project" value="UniProtKB-KW"/>
</dbReference>
<name>A0AAW2HUV2_9NEOP</name>
<protein>
    <recommendedName>
        <fullName evidence="6">Small ribosomal subunit protein mS25</fullName>
    </recommendedName>
    <alternativeName>
        <fullName evidence="7">28S ribosomal protein S25, mitochondrial</fullName>
    </alternativeName>
</protein>
<evidence type="ECO:0000256" key="7">
    <source>
        <dbReference type="ARBA" id="ARBA00035369"/>
    </source>
</evidence>
<comment type="caution">
    <text evidence="9">The sequence shown here is derived from an EMBL/GenBank/DDBJ whole genome shotgun (WGS) entry which is preliminary data.</text>
</comment>
<keyword evidence="5" id="KW-0687">Ribonucleoprotein</keyword>
<gene>
    <name evidence="9" type="ORF">PYX00_006298</name>
</gene>
<proteinExistence type="inferred from homology"/>
<keyword evidence="3" id="KW-0689">Ribosomal protein</keyword>
<evidence type="ECO:0000259" key="8">
    <source>
        <dbReference type="SMART" id="SM00916"/>
    </source>
</evidence>
<evidence type="ECO:0000256" key="6">
    <source>
        <dbReference type="ARBA" id="ARBA00035139"/>
    </source>
</evidence>
<dbReference type="GO" id="GO:0005739">
    <property type="term" value="C:mitochondrion"/>
    <property type="evidence" value="ECO:0007669"/>
    <property type="project" value="UniProtKB-SubCell"/>
</dbReference>
<comment type="similarity">
    <text evidence="2">Belongs to the mitochondrion-specific ribosomal protein mS25 family.</text>
</comment>
<sequence>MPFMVGKEPIRRTLGYLKNCKIHFRENVRIFCISFDRLSKHHEGARDFIFWHLPQVQFNNPTVQCIKLKDFTPTPFIKIYFDDKEPVLIDIDSRTKDEIREHLENFTSILKAPKEITGERSKKKPLSLFGYDCIRQCICEIEGQVPCSAIVPVPKHWRGIQPKERKLDIPPHILMNLNKELRKETKEE</sequence>
<organism evidence="9">
    <name type="scientific">Menopon gallinae</name>
    <name type="common">poultry shaft louse</name>
    <dbReference type="NCBI Taxonomy" id="328185"/>
    <lineage>
        <taxon>Eukaryota</taxon>
        <taxon>Metazoa</taxon>
        <taxon>Ecdysozoa</taxon>
        <taxon>Arthropoda</taxon>
        <taxon>Hexapoda</taxon>
        <taxon>Insecta</taxon>
        <taxon>Pterygota</taxon>
        <taxon>Neoptera</taxon>
        <taxon>Paraneoptera</taxon>
        <taxon>Psocodea</taxon>
        <taxon>Troctomorpha</taxon>
        <taxon>Phthiraptera</taxon>
        <taxon>Amblycera</taxon>
        <taxon>Menoponidae</taxon>
        <taxon>Menopon</taxon>
    </lineage>
</organism>
<dbReference type="Gene3D" id="3.40.30.10">
    <property type="entry name" value="Glutaredoxin"/>
    <property type="match status" value="1"/>
</dbReference>
<evidence type="ECO:0000256" key="2">
    <source>
        <dbReference type="ARBA" id="ARBA00008046"/>
    </source>
</evidence>
<evidence type="ECO:0000313" key="9">
    <source>
        <dbReference type="EMBL" id="KAL0273675.1"/>
    </source>
</evidence>
<dbReference type="GO" id="GO:0003735">
    <property type="term" value="F:structural constituent of ribosome"/>
    <property type="evidence" value="ECO:0007669"/>
    <property type="project" value="InterPro"/>
</dbReference>